<feature type="transmembrane region" description="Helical" evidence="1">
    <location>
        <begin position="149"/>
        <end position="175"/>
    </location>
</feature>
<dbReference type="InterPro" id="IPR011470">
    <property type="entry name" value="DUF1576"/>
</dbReference>
<proteinExistence type="predicted"/>
<feature type="transmembrane region" description="Helical" evidence="1">
    <location>
        <begin position="6"/>
        <end position="27"/>
    </location>
</feature>
<feature type="transmembrane region" description="Helical" evidence="1">
    <location>
        <begin position="182"/>
        <end position="201"/>
    </location>
</feature>
<keyword evidence="1" id="KW-1133">Transmembrane helix</keyword>
<reference evidence="2 3" key="1">
    <citation type="journal article" date="2016" name="ISME J.">
        <title>Chasing the elusive Euryarchaeota class WSA2: genomes reveal a uniquely fastidious methyl-reducing methanogen.</title>
        <authorList>
            <person name="Nobu M.K."/>
            <person name="Narihiro T."/>
            <person name="Kuroda K."/>
            <person name="Mei R."/>
            <person name="Liu W.T."/>
        </authorList>
    </citation>
    <scope>NUCLEOTIDE SEQUENCE [LARGE SCALE GENOMIC DNA]</scope>
    <source>
        <strain evidence="2">B03fssc0709_Meth_Bin005</strain>
    </source>
</reference>
<dbReference type="EMBL" id="LNGE01000035">
    <property type="protein sequence ID" value="KYC44962.1"/>
    <property type="molecule type" value="Genomic_DNA"/>
</dbReference>
<dbReference type="Pfam" id="PF07613">
    <property type="entry name" value="DUF1576"/>
    <property type="match status" value="2"/>
</dbReference>
<dbReference type="Proteomes" id="UP000092401">
    <property type="component" value="Unassembled WGS sequence"/>
</dbReference>
<evidence type="ECO:0000313" key="2">
    <source>
        <dbReference type="EMBL" id="KYC44962.1"/>
    </source>
</evidence>
<organism evidence="2 3">
    <name type="scientific">Candidatus Methanofastidiosum methylothiophilum</name>
    <dbReference type="NCBI Taxonomy" id="1705564"/>
    <lineage>
        <taxon>Archaea</taxon>
        <taxon>Methanobacteriati</taxon>
        <taxon>Methanobacteriota</taxon>
        <taxon>Stenosarchaea group</taxon>
        <taxon>Candidatus Methanofastidiosia</taxon>
        <taxon>Candidatus Methanofastidiosales</taxon>
        <taxon>Candidatus Methanofastidiosaceae</taxon>
        <taxon>Candidatus Methanofastidiosum</taxon>
    </lineage>
</organism>
<feature type="transmembrane region" description="Helical" evidence="1">
    <location>
        <begin position="221"/>
        <end position="240"/>
    </location>
</feature>
<keyword evidence="1" id="KW-0472">Membrane</keyword>
<protein>
    <recommendedName>
        <fullName evidence="4">DUF1576 domain-containing protein</fullName>
    </recommendedName>
</protein>
<feature type="transmembrane region" description="Helical" evidence="1">
    <location>
        <begin position="124"/>
        <end position="143"/>
    </location>
</feature>
<feature type="transmembrane region" description="Helical" evidence="1">
    <location>
        <begin position="298"/>
        <end position="331"/>
    </location>
</feature>
<feature type="transmembrane region" description="Helical" evidence="1">
    <location>
        <begin position="48"/>
        <end position="75"/>
    </location>
</feature>
<feature type="transmembrane region" description="Helical" evidence="1">
    <location>
        <begin position="386"/>
        <end position="407"/>
    </location>
</feature>
<comment type="caution">
    <text evidence="2">The sequence shown here is derived from an EMBL/GenBank/DDBJ whole genome shotgun (WGS) entry which is preliminary data.</text>
</comment>
<feature type="transmembrane region" description="Helical" evidence="1">
    <location>
        <begin position="261"/>
        <end position="286"/>
    </location>
</feature>
<name>A0A150IJ43_9EURY</name>
<keyword evidence="1" id="KW-0812">Transmembrane</keyword>
<feature type="transmembrane region" description="Helical" evidence="1">
    <location>
        <begin position="87"/>
        <end position="112"/>
    </location>
</feature>
<feature type="transmembrane region" description="Helical" evidence="1">
    <location>
        <begin position="343"/>
        <end position="374"/>
    </location>
</feature>
<sequence length="421" mass="45856">MNNEKIYIFLICYFLVIIGFSFVIYGFTDVLQGFIKIQISASRLISDYFEIAGIGGTLLNASILSLLSILLLLILKVRMGGAVLASVFTIFGFALFGKNIPSVLSLWFGVFIASKIAGKRFIEYIFIALFGSALSPVFSLISFETGLNPVLAIFSGVFFTIIIGSILPSLAIYMLRLHQGYNLYNVGMTAGFLSIFISSILRNVNIDLKLLDFWSKNITHIDIILIPLTCILFIVLGLIYKPRQALKSFFELQKESGRLPSDFYTLYGYGAVFINIAALTLIYYIYVILTKSPTNGPVLGGLFTILGFAAFGKNLRNCLPVLIGVILTAILLKKPLNSPAIILGALFSTTLAPLAGSFGIIAGLIAGALHIILVQFTAGWVGGLNLYNNGFAGGLVATFLVAIIDWLENSSLVKIKSKIKE</sequence>
<evidence type="ECO:0008006" key="4">
    <source>
        <dbReference type="Google" id="ProtNLM"/>
    </source>
</evidence>
<gene>
    <name evidence="2" type="ORF">APG10_01270</name>
</gene>
<accession>A0A150IJ43</accession>
<dbReference type="AlphaFoldDB" id="A0A150IJ43"/>
<evidence type="ECO:0000313" key="3">
    <source>
        <dbReference type="Proteomes" id="UP000092401"/>
    </source>
</evidence>
<evidence type="ECO:0000256" key="1">
    <source>
        <dbReference type="SAM" id="Phobius"/>
    </source>
</evidence>